<dbReference type="PANTHER" id="PTHR46586:SF3">
    <property type="entry name" value="ANKYRIN REPEAT-CONTAINING PROTEIN"/>
    <property type="match status" value="1"/>
</dbReference>
<name>A0A150FTJ6_GONPE</name>
<accession>A0A150FTJ6</accession>
<organism evidence="1 2">
    <name type="scientific">Gonium pectorale</name>
    <name type="common">Green alga</name>
    <dbReference type="NCBI Taxonomy" id="33097"/>
    <lineage>
        <taxon>Eukaryota</taxon>
        <taxon>Viridiplantae</taxon>
        <taxon>Chlorophyta</taxon>
        <taxon>core chlorophytes</taxon>
        <taxon>Chlorophyceae</taxon>
        <taxon>CS clade</taxon>
        <taxon>Chlamydomonadales</taxon>
        <taxon>Volvocaceae</taxon>
        <taxon>Gonium</taxon>
    </lineage>
</organism>
<dbReference type="SUPFAM" id="SSF48403">
    <property type="entry name" value="Ankyrin repeat"/>
    <property type="match status" value="1"/>
</dbReference>
<evidence type="ECO:0008006" key="3">
    <source>
        <dbReference type="Google" id="ProtNLM"/>
    </source>
</evidence>
<proteinExistence type="predicted"/>
<dbReference type="OrthoDB" id="75611at2759"/>
<dbReference type="InterPro" id="IPR036770">
    <property type="entry name" value="Ankyrin_rpt-contain_sf"/>
</dbReference>
<evidence type="ECO:0000313" key="2">
    <source>
        <dbReference type="Proteomes" id="UP000075714"/>
    </source>
</evidence>
<dbReference type="PANTHER" id="PTHR46586">
    <property type="entry name" value="ANKYRIN REPEAT-CONTAINING PROTEIN"/>
    <property type="match status" value="1"/>
</dbReference>
<gene>
    <name evidence="1" type="ORF">GPECTOR_1257g515</name>
</gene>
<reference evidence="2" key="1">
    <citation type="journal article" date="2016" name="Nat. Commun.">
        <title>The Gonium pectorale genome demonstrates co-option of cell cycle regulation during the evolution of multicellularity.</title>
        <authorList>
            <person name="Hanschen E.R."/>
            <person name="Marriage T.N."/>
            <person name="Ferris P.J."/>
            <person name="Hamaji T."/>
            <person name="Toyoda A."/>
            <person name="Fujiyama A."/>
            <person name="Neme R."/>
            <person name="Noguchi H."/>
            <person name="Minakuchi Y."/>
            <person name="Suzuki M."/>
            <person name="Kawai-Toyooka H."/>
            <person name="Smith D.R."/>
            <person name="Sparks H."/>
            <person name="Anderson J."/>
            <person name="Bakaric R."/>
            <person name="Luria V."/>
            <person name="Karger A."/>
            <person name="Kirschner M.W."/>
            <person name="Durand P.M."/>
            <person name="Michod R.E."/>
            <person name="Nozaki H."/>
            <person name="Olson B.J."/>
        </authorList>
    </citation>
    <scope>NUCLEOTIDE SEQUENCE [LARGE SCALE GENOMIC DNA]</scope>
    <source>
        <strain evidence="2">NIES-2863</strain>
    </source>
</reference>
<dbReference type="EMBL" id="LSYV01001251">
    <property type="protein sequence ID" value="KXZ40932.1"/>
    <property type="molecule type" value="Genomic_DNA"/>
</dbReference>
<keyword evidence="2" id="KW-1185">Reference proteome</keyword>
<dbReference type="Gene3D" id="1.25.40.20">
    <property type="entry name" value="Ankyrin repeat-containing domain"/>
    <property type="match status" value="1"/>
</dbReference>
<dbReference type="AlphaFoldDB" id="A0A150FTJ6"/>
<comment type="caution">
    <text evidence="1">The sequence shown here is derived from an EMBL/GenBank/DDBJ whole genome shotgun (WGS) entry which is preliminary data.</text>
</comment>
<protein>
    <recommendedName>
        <fullName evidence="3">Ankyrin repeat domain-containing protein</fullName>
    </recommendedName>
</protein>
<dbReference type="InterPro" id="IPR052050">
    <property type="entry name" value="SecEffector_AnkRepeat"/>
</dbReference>
<sequence length="242" mass="26193">MAALQFLVGEAGVSVGESDQDFIARNVCVDGDLEALQALHAAGWELRNSINARRAAENGHLHVLTWLHETLGAEAVEIDALLLYSAARSGSVEAMAWLRERGCEWGYFCFSDAAYSGCEEAVEWLMAQGCRKEARGGAYIAACRNGDLAMARLLRRLGVPWGRPGDVVSRALRDSPLPMVRWLLEAGCAVGNYEAARTAAAERPSGWEEALELLEAHRHRTRSTVVGAGGPVWKLLTGCTIA</sequence>
<dbReference type="Proteomes" id="UP000075714">
    <property type="component" value="Unassembled WGS sequence"/>
</dbReference>
<evidence type="ECO:0000313" key="1">
    <source>
        <dbReference type="EMBL" id="KXZ40932.1"/>
    </source>
</evidence>